<evidence type="ECO:0000256" key="1">
    <source>
        <dbReference type="ARBA" id="ARBA00004571"/>
    </source>
</evidence>
<keyword evidence="10" id="KW-0998">Cell outer membrane</keyword>
<dbReference type="GO" id="GO:0009279">
    <property type="term" value="C:cell outer membrane"/>
    <property type="evidence" value="ECO:0007669"/>
    <property type="project" value="UniProtKB-SubCell"/>
</dbReference>
<proteinExistence type="predicted"/>
<evidence type="ECO:0000256" key="3">
    <source>
        <dbReference type="ARBA" id="ARBA00022448"/>
    </source>
</evidence>
<dbReference type="PRINTS" id="PR00182">
    <property type="entry name" value="ECOLNEIPORIN"/>
</dbReference>
<dbReference type="InterPro" id="IPR001702">
    <property type="entry name" value="Porin_Gram-ve"/>
</dbReference>
<dbReference type="EMBL" id="GG658170">
    <property type="protein sequence ID" value="EEO30268.1"/>
    <property type="molecule type" value="Genomic_DNA"/>
</dbReference>
<keyword evidence="14" id="KW-1185">Reference proteome</keyword>
<evidence type="ECO:0000256" key="4">
    <source>
        <dbReference type="ARBA" id="ARBA00022452"/>
    </source>
</evidence>
<evidence type="ECO:0000256" key="5">
    <source>
        <dbReference type="ARBA" id="ARBA00022692"/>
    </source>
</evidence>
<dbReference type="InterPro" id="IPR023614">
    <property type="entry name" value="Porin_dom_sf"/>
</dbReference>
<evidence type="ECO:0000256" key="9">
    <source>
        <dbReference type="ARBA" id="ARBA00023136"/>
    </source>
</evidence>
<accession>C3XAP2</accession>
<dbReference type="PANTHER" id="PTHR34501">
    <property type="entry name" value="PROTEIN YDDL-RELATED"/>
    <property type="match status" value="1"/>
</dbReference>
<dbReference type="Pfam" id="PF13609">
    <property type="entry name" value="Porin_4"/>
    <property type="match status" value="1"/>
</dbReference>
<feature type="signal peptide" evidence="11">
    <location>
        <begin position="1"/>
        <end position="20"/>
    </location>
</feature>
<dbReference type="AlphaFoldDB" id="C3XAP2"/>
<dbReference type="Gene3D" id="2.40.160.10">
    <property type="entry name" value="Porin"/>
    <property type="match status" value="1"/>
</dbReference>
<dbReference type="GO" id="GO:0034220">
    <property type="term" value="P:monoatomic ion transmembrane transport"/>
    <property type="evidence" value="ECO:0007669"/>
    <property type="project" value="InterPro"/>
</dbReference>
<dbReference type="PANTHER" id="PTHR34501:SF9">
    <property type="entry name" value="MAJOR OUTER MEMBRANE PROTEIN P.IA"/>
    <property type="match status" value="1"/>
</dbReference>
<reference evidence="13 14" key="1">
    <citation type="submission" date="2009-02" db="EMBL/GenBank/DDBJ databases">
        <title>The Genome Sequence of Oxalobacter formigenes OXCC13.</title>
        <authorList>
            <consortium name="The Broad Institute Genome Sequencing Platform"/>
            <person name="Ward D."/>
            <person name="Young S.K."/>
            <person name="Kodira C.D."/>
            <person name="Zeng Q."/>
            <person name="Koehrsen M."/>
            <person name="Alvarado L."/>
            <person name="Berlin A."/>
            <person name="Borenstein D."/>
            <person name="Chen Z."/>
            <person name="Engels R."/>
            <person name="Freedman E."/>
            <person name="Gellesch M."/>
            <person name="Goldberg J."/>
            <person name="Griggs A."/>
            <person name="Gujja S."/>
            <person name="Heiman D."/>
            <person name="Hepburn T."/>
            <person name="Howarth C."/>
            <person name="Jen D."/>
            <person name="Larson L."/>
            <person name="Lewis B."/>
            <person name="Mehta T."/>
            <person name="Park D."/>
            <person name="Pearson M."/>
            <person name="Roberts A."/>
            <person name="Saif S."/>
            <person name="Shea T."/>
            <person name="Shenoy N."/>
            <person name="Sisk P."/>
            <person name="Stolte C."/>
            <person name="Sykes S."/>
            <person name="Walk T."/>
            <person name="White J."/>
            <person name="Yandava C."/>
            <person name="Allison M.J."/>
            <person name="Lander E."/>
            <person name="Nusbaum C."/>
            <person name="Galagan J."/>
            <person name="Birren B."/>
        </authorList>
    </citation>
    <scope>NUCLEOTIDE SEQUENCE [LARGE SCALE GENOMIC DNA]</scope>
    <source>
        <strain evidence="13 14">OXCC13</strain>
    </source>
</reference>
<keyword evidence="7" id="KW-0406">Ion transport</keyword>
<dbReference type="OrthoDB" id="5293374at2"/>
<keyword evidence="3" id="KW-0813">Transport</keyword>
<dbReference type="GeneID" id="77134717"/>
<evidence type="ECO:0000256" key="11">
    <source>
        <dbReference type="SAM" id="SignalP"/>
    </source>
</evidence>
<dbReference type="InterPro" id="IPR002299">
    <property type="entry name" value="Porin_Neis"/>
</dbReference>
<keyword evidence="4" id="KW-1134">Transmembrane beta strand</keyword>
<sequence length="371" mass="40365">MKKTLIALAVMGAAAGVAHAQSNVTIYGVVDTGLVKETGSDVRMGGNVDSRIGFRGVEDLGSGMKATFELERRFNLNDGTQTNSGVIDTQDPESTNLETLDRANWNYNDFISGKKADWIGASNVGLKGDAWGQVRLGRVNNLSVETFRMLDPFNQYGVGASLAKANLLRSEQLSNTVRYDSPLWSGFGFGATYTLGQNTKGGTLMSNYYDQLGNDGWAVNLKYDNGPILLLANYDRAADSNDSYTWNVGGAYSYAGFKVSLGYQDSRLKLFEAVDGTLKEKDWIVGLQYKTGAHTIGASYNRGKVEVAGTNFDGSTNKYALGYTYDMSKRTSVYANVAYTDNDEEIAGWYNLNGSNRDSVTGVQVGITHKF</sequence>
<gene>
    <name evidence="13" type="ORF">OFBG_01296</name>
</gene>
<evidence type="ECO:0000256" key="8">
    <source>
        <dbReference type="ARBA" id="ARBA00023114"/>
    </source>
</evidence>
<keyword evidence="8" id="KW-0626">Porin</keyword>
<dbReference type="InterPro" id="IPR050298">
    <property type="entry name" value="Gram-neg_bact_OMP"/>
</dbReference>
<feature type="domain" description="Porin" evidence="12">
    <location>
        <begin position="7"/>
        <end position="344"/>
    </location>
</feature>
<evidence type="ECO:0000313" key="14">
    <source>
        <dbReference type="Proteomes" id="UP000005089"/>
    </source>
</evidence>
<dbReference type="eggNOG" id="COG3203">
    <property type="taxonomic scope" value="Bacteria"/>
</dbReference>
<comment type="subcellular location">
    <subcellularLocation>
        <location evidence="1">Cell outer membrane</location>
        <topology evidence="1">Multi-pass membrane protein</topology>
    </subcellularLocation>
</comment>
<dbReference type="SUPFAM" id="SSF56935">
    <property type="entry name" value="Porins"/>
    <property type="match status" value="1"/>
</dbReference>
<dbReference type="GO" id="GO:0046930">
    <property type="term" value="C:pore complex"/>
    <property type="evidence" value="ECO:0007669"/>
    <property type="project" value="UniProtKB-KW"/>
</dbReference>
<comment type="subunit">
    <text evidence="2">Homotrimer.</text>
</comment>
<dbReference type="STRING" id="847.BRW83_0823"/>
<protein>
    <submittedName>
        <fullName evidence="13">Gram-negative porin</fullName>
    </submittedName>
</protein>
<dbReference type="RefSeq" id="WP_005881322.1">
    <property type="nucleotide sequence ID" value="NZ_CP019430.1"/>
</dbReference>
<feature type="chain" id="PRO_5030167017" evidence="11">
    <location>
        <begin position="21"/>
        <end position="371"/>
    </location>
</feature>
<evidence type="ECO:0000256" key="10">
    <source>
        <dbReference type="ARBA" id="ARBA00023237"/>
    </source>
</evidence>
<name>C3XAP2_OXAFO</name>
<dbReference type="Proteomes" id="UP000005089">
    <property type="component" value="Unassembled WGS sequence"/>
</dbReference>
<dbReference type="HOGENOM" id="CLU_038238_1_1_4"/>
<evidence type="ECO:0000256" key="7">
    <source>
        <dbReference type="ARBA" id="ARBA00023065"/>
    </source>
</evidence>
<evidence type="ECO:0000313" key="13">
    <source>
        <dbReference type="EMBL" id="EEO30268.1"/>
    </source>
</evidence>
<organism evidence="13 14">
    <name type="scientific">Oxalobacter formigenes OXCC13</name>
    <dbReference type="NCBI Taxonomy" id="556269"/>
    <lineage>
        <taxon>Bacteria</taxon>
        <taxon>Pseudomonadati</taxon>
        <taxon>Pseudomonadota</taxon>
        <taxon>Betaproteobacteria</taxon>
        <taxon>Burkholderiales</taxon>
        <taxon>Oxalobacteraceae</taxon>
        <taxon>Oxalobacter</taxon>
    </lineage>
</organism>
<keyword evidence="5" id="KW-0812">Transmembrane</keyword>
<dbReference type="GO" id="GO:0015288">
    <property type="term" value="F:porin activity"/>
    <property type="evidence" value="ECO:0007669"/>
    <property type="project" value="UniProtKB-KW"/>
</dbReference>
<evidence type="ECO:0000256" key="2">
    <source>
        <dbReference type="ARBA" id="ARBA00011233"/>
    </source>
</evidence>
<evidence type="ECO:0000256" key="6">
    <source>
        <dbReference type="ARBA" id="ARBA00022729"/>
    </source>
</evidence>
<dbReference type="InterPro" id="IPR033900">
    <property type="entry name" value="Gram_neg_porin_domain"/>
</dbReference>
<evidence type="ECO:0000259" key="12">
    <source>
        <dbReference type="Pfam" id="PF13609"/>
    </source>
</evidence>
<keyword evidence="6 11" id="KW-0732">Signal</keyword>
<keyword evidence="9" id="KW-0472">Membrane</keyword>
<dbReference type="PRINTS" id="PR00184">
    <property type="entry name" value="NEISSPPORIN"/>
</dbReference>
<dbReference type="CDD" id="cd00342">
    <property type="entry name" value="gram_neg_porins"/>
    <property type="match status" value="1"/>
</dbReference>